<organism evidence="3 4">
    <name type="scientific">Candidatus Uhrbacteria bacterium GW2011_GWC2_41_11</name>
    <dbReference type="NCBI Taxonomy" id="1618985"/>
    <lineage>
        <taxon>Bacteria</taxon>
        <taxon>Candidatus Uhriibacteriota</taxon>
    </lineage>
</organism>
<evidence type="ECO:0000313" key="4">
    <source>
        <dbReference type="Proteomes" id="UP000034616"/>
    </source>
</evidence>
<dbReference type="EMBL" id="LCAH01000001">
    <property type="protein sequence ID" value="KKR87804.1"/>
    <property type="molecule type" value="Genomic_DNA"/>
</dbReference>
<feature type="region of interest" description="Disordered" evidence="1">
    <location>
        <begin position="171"/>
        <end position="192"/>
    </location>
</feature>
<dbReference type="AlphaFoldDB" id="A0A0G0UG08"/>
<keyword evidence="2" id="KW-0732">Signal</keyword>
<proteinExistence type="predicted"/>
<protein>
    <recommendedName>
        <fullName evidence="5">Peptidase M10 metallopeptidase domain-containing protein</fullName>
    </recommendedName>
</protein>
<dbReference type="Proteomes" id="UP000034616">
    <property type="component" value="Unassembled WGS sequence"/>
</dbReference>
<evidence type="ECO:0000256" key="2">
    <source>
        <dbReference type="SAM" id="SignalP"/>
    </source>
</evidence>
<sequence length="409" mass="45486">MKKWEIFLILLVGMMIGMATTTSAQESSSLEEAKNAYRARQRAVFETREQTANASLTALPTTDELIISCKNAKNTYRAAEKELSAIDTIITTNEGDKAYQHDLKQLRAKQETLIATSKIKASGTGTQIQQRRELVIQLAAIKKERAALEAKWVREDRPPEQSAYMRAPYYPGEREESSRTSIRRGGWGDLSGSYQPPPPLPWEFSVCFPDESVKEPPVNEGTSKVGKIVPTIRTVYFIPKGGVQPDLNLLRRRMEQARDWFRSKGIGTFDFSVSTKTGTKNASYYQEDVWGRVTGELGLTCDNEAQGVSIIIVPSSFKFSDAIGLGRHCGVDYSAGFSGHAMIPINILKDEYGLSTLIHEMGHAFSLPHVPDDGRPTLMCENGGPQFVSQAILLQEEVAALRQSPYFHQ</sequence>
<evidence type="ECO:0000256" key="1">
    <source>
        <dbReference type="SAM" id="MobiDB-lite"/>
    </source>
</evidence>
<evidence type="ECO:0000313" key="3">
    <source>
        <dbReference type="EMBL" id="KKR87804.1"/>
    </source>
</evidence>
<gene>
    <name evidence="3" type="ORF">UU35_C0001G0085</name>
</gene>
<feature type="signal peptide" evidence="2">
    <location>
        <begin position="1"/>
        <end position="24"/>
    </location>
</feature>
<comment type="caution">
    <text evidence="3">The sequence shown here is derived from an EMBL/GenBank/DDBJ whole genome shotgun (WGS) entry which is preliminary data.</text>
</comment>
<accession>A0A0G0UG08</accession>
<name>A0A0G0UG08_9BACT</name>
<feature type="chain" id="PRO_5002534646" description="Peptidase M10 metallopeptidase domain-containing protein" evidence="2">
    <location>
        <begin position="25"/>
        <end position="409"/>
    </location>
</feature>
<evidence type="ECO:0008006" key="5">
    <source>
        <dbReference type="Google" id="ProtNLM"/>
    </source>
</evidence>
<dbReference type="SUPFAM" id="SSF55486">
    <property type="entry name" value="Metalloproteases ('zincins'), catalytic domain"/>
    <property type="match status" value="1"/>
</dbReference>
<reference evidence="3 4" key="1">
    <citation type="journal article" date="2015" name="Nature">
        <title>rRNA introns, odd ribosomes, and small enigmatic genomes across a large radiation of phyla.</title>
        <authorList>
            <person name="Brown C.T."/>
            <person name="Hug L.A."/>
            <person name="Thomas B.C."/>
            <person name="Sharon I."/>
            <person name="Castelle C.J."/>
            <person name="Singh A."/>
            <person name="Wilkins M.J."/>
            <person name="Williams K.H."/>
            <person name="Banfield J.F."/>
        </authorList>
    </citation>
    <scope>NUCLEOTIDE SEQUENCE [LARGE SCALE GENOMIC DNA]</scope>
</reference>